<dbReference type="EMBL" id="SJPH01000002">
    <property type="protein sequence ID" value="TWT47682.1"/>
    <property type="molecule type" value="Genomic_DNA"/>
</dbReference>
<evidence type="ECO:0000313" key="1">
    <source>
        <dbReference type="EMBL" id="TWT47682.1"/>
    </source>
</evidence>
<evidence type="ECO:0000313" key="2">
    <source>
        <dbReference type="Proteomes" id="UP000318995"/>
    </source>
</evidence>
<gene>
    <name evidence="1" type="ORF">Pla111_13010</name>
</gene>
<protein>
    <submittedName>
        <fullName evidence="1">Uncharacterized protein</fullName>
    </submittedName>
</protein>
<name>A0A5C5WDD0_9BACT</name>
<organism evidence="1 2">
    <name type="scientific">Botrimarina hoheduenensis</name>
    <dbReference type="NCBI Taxonomy" id="2528000"/>
    <lineage>
        <taxon>Bacteria</taxon>
        <taxon>Pseudomonadati</taxon>
        <taxon>Planctomycetota</taxon>
        <taxon>Planctomycetia</taxon>
        <taxon>Pirellulales</taxon>
        <taxon>Lacipirellulaceae</taxon>
        <taxon>Botrimarina</taxon>
    </lineage>
</organism>
<proteinExistence type="predicted"/>
<dbReference type="Proteomes" id="UP000318995">
    <property type="component" value="Unassembled WGS sequence"/>
</dbReference>
<comment type="caution">
    <text evidence="1">The sequence shown here is derived from an EMBL/GenBank/DDBJ whole genome shotgun (WGS) entry which is preliminary data.</text>
</comment>
<accession>A0A5C5WDD0</accession>
<keyword evidence="2" id="KW-1185">Reference proteome</keyword>
<dbReference type="AlphaFoldDB" id="A0A5C5WDD0"/>
<sequence length="81" mass="9252">MRGEGISLRDALEQTHYRDHRPYFCAAELIPLIEADPDLITQWAMYSEDKRTSGGFALDGMSPQAVADYVVRELDFWASQE</sequence>
<reference evidence="1 2" key="1">
    <citation type="submission" date="2019-02" db="EMBL/GenBank/DDBJ databases">
        <title>Deep-cultivation of Planctomycetes and their phenomic and genomic characterization uncovers novel biology.</title>
        <authorList>
            <person name="Wiegand S."/>
            <person name="Jogler M."/>
            <person name="Boedeker C."/>
            <person name="Pinto D."/>
            <person name="Vollmers J."/>
            <person name="Rivas-Marin E."/>
            <person name="Kohn T."/>
            <person name="Peeters S.H."/>
            <person name="Heuer A."/>
            <person name="Rast P."/>
            <person name="Oberbeckmann S."/>
            <person name="Bunk B."/>
            <person name="Jeske O."/>
            <person name="Meyerdierks A."/>
            <person name="Storesund J.E."/>
            <person name="Kallscheuer N."/>
            <person name="Luecker S."/>
            <person name="Lage O.M."/>
            <person name="Pohl T."/>
            <person name="Merkel B.J."/>
            <person name="Hornburger P."/>
            <person name="Mueller R.-W."/>
            <person name="Bruemmer F."/>
            <person name="Labrenz M."/>
            <person name="Spormann A.M."/>
            <person name="Op Den Camp H."/>
            <person name="Overmann J."/>
            <person name="Amann R."/>
            <person name="Jetten M.S.M."/>
            <person name="Mascher T."/>
            <person name="Medema M.H."/>
            <person name="Devos D.P."/>
            <person name="Kaster A.-K."/>
            <person name="Ovreas L."/>
            <person name="Rohde M."/>
            <person name="Galperin M.Y."/>
            <person name="Jogler C."/>
        </authorList>
    </citation>
    <scope>NUCLEOTIDE SEQUENCE [LARGE SCALE GENOMIC DNA]</scope>
    <source>
        <strain evidence="1 2">Pla111</strain>
    </source>
</reference>